<evidence type="ECO:0000313" key="3">
    <source>
        <dbReference type="EMBL" id="ORB49411.1"/>
    </source>
</evidence>
<dbReference type="Proteomes" id="UP000192434">
    <property type="component" value="Unassembled WGS sequence"/>
</dbReference>
<protein>
    <submittedName>
        <fullName evidence="3">Uncharacterized protein</fullName>
    </submittedName>
</protein>
<keyword evidence="2" id="KW-0472">Membrane</keyword>
<gene>
    <name evidence="3" type="ORF">BST43_23400</name>
</gene>
<organism evidence="3 4">
    <name type="scientific">Mycobacteroides saopaulense</name>
    <dbReference type="NCBI Taxonomy" id="1578165"/>
    <lineage>
        <taxon>Bacteria</taxon>
        <taxon>Bacillati</taxon>
        <taxon>Actinomycetota</taxon>
        <taxon>Actinomycetes</taxon>
        <taxon>Mycobacteriales</taxon>
        <taxon>Mycobacteriaceae</taxon>
        <taxon>Mycobacteroides</taxon>
    </lineage>
</organism>
<accession>A0A1X0IN06</accession>
<sequence length="180" mass="20418">MAHTITPEVKVDGWSVALLVILFLPWLRTVFESIDFPGGGSVKFRREVKAEQERQAKEIEAMWFLLGRFLQKPERELLQRLDKGEEVRVTDGPGDRLFHQVDSLRRTGMIALKPGLREKYQQLSTTTGQTSMDLTIVGDLYEISDAGRKYLELIATLPDDIEQSYPDPSELRTGPSTPSL</sequence>
<dbReference type="EMBL" id="MVII01000040">
    <property type="protein sequence ID" value="ORB49411.1"/>
    <property type="molecule type" value="Genomic_DNA"/>
</dbReference>
<feature type="transmembrane region" description="Helical" evidence="2">
    <location>
        <begin position="13"/>
        <end position="31"/>
    </location>
</feature>
<name>A0A1X0IN06_9MYCO</name>
<proteinExistence type="predicted"/>
<evidence type="ECO:0000256" key="1">
    <source>
        <dbReference type="SAM" id="MobiDB-lite"/>
    </source>
</evidence>
<keyword evidence="2" id="KW-0812">Transmembrane</keyword>
<keyword evidence="2" id="KW-1133">Transmembrane helix</keyword>
<reference evidence="3 4" key="1">
    <citation type="submission" date="2016-12" db="EMBL/GenBank/DDBJ databases">
        <title>The new phylogeny of genus Mycobacterium.</title>
        <authorList>
            <person name="Tortoli E."/>
            <person name="Trovato A."/>
            <person name="Cirillo D.M."/>
        </authorList>
    </citation>
    <scope>NUCLEOTIDE SEQUENCE [LARGE SCALE GENOMIC DNA]</scope>
    <source>
        <strain evidence="3 4">CCUG 66554</strain>
    </source>
</reference>
<dbReference type="AlphaFoldDB" id="A0A1X0IN06"/>
<comment type="caution">
    <text evidence="3">The sequence shown here is derived from an EMBL/GenBank/DDBJ whole genome shotgun (WGS) entry which is preliminary data.</text>
</comment>
<evidence type="ECO:0000313" key="4">
    <source>
        <dbReference type="Proteomes" id="UP000192434"/>
    </source>
</evidence>
<feature type="region of interest" description="Disordered" evidence="1">
    <location>
        <begin position="161"/>
        <end position="180"/>
    </location>
</feature>
<evidence type="ECO:0000256" key="2">
    <source>
        <dbReference type="SAM" id="Phobius"/>
    </source>
</evidence>